<sequence length="553" mass="65489">MILINLKIVEKECEFEKIQKLKENVIILNQALLKLDDLTKKKEKLMDGIDFTLLSLDEIQEKEVQFHEESSKLYRIIDQLFQDKAQYANRKSELEKQEYQAQQLYETVNSKYERKKAFDDKIAKLQTNISEMKERVKKLNETIGKLNQERLDSSNFYSRQIDELEKKRDEGRSEYQNCCSLIQKIRESKEMLDSTDSDEILKELNDLQSQYDKKEEELIKVDQSNSSFLKKINLLEDDVAKLNEKQIDLELQKNYYKRKELYDSIKHDLEVLQRERLNKLGDLQRINIDELKSKFQEMQKEMIELKTNRRNNVAHFIEEDTESKKYESSKIELSRAILRQKVIEASINDIKHYKKKLNESIVKYHDDKIEDINDIIHNLWQNIYYGQDVDSIAIRCEGEVGNSQYNYRVVMIRNEYEMDMNKCCSAGQRALASIIIRLALAQTFAISCPIIALDEPTTNLDESNFKNLALQLISLSIYNDDDDESDDDLLDINKKTFQIIIITHNCDFVKTLVEEGMLNSFYQITRDKDGCRSYSKIKRFYELNLIAKHYLRM</sequence>
<dbReference type="SUPFAM" id="SSF52540">
    <property type="entry name" value="P-loop containing nucleoside triphosphate hydrolases"/>
    <property type="match status" value="1"/>
</dbReference>
<evidence type="ECO:0000313" key="2">
    <source>
        <dbReference type="EMBL" id="KAK8880974.1"/>
    </source>
</evidence>
<protein>
    <submittedName>
        <fullName evidence="2">Uncharacterized protein</fullName>
    </submittedName>
</protein>
<keyword evidence="3" id="KW-1185">Reference proteome</keyword>
<evidence type="ECO:0000256" key="1">
    <source>
        <dbReference type="SAM" id="Coils"/>
    </source>
</evidence>
<gene>
    <name evidence="2" type="ORF">M9Y10_003682</name>
</gene>
<keyword evidence="1" id="KW-0175">Coiled coil</keyword>
<dbReference type="PANTHER" id="PTHR18867">
    <property type="entry name" value="RAD50"/>
    <property type="match status" value="1"/>
</dbReference>
<dbReference type="Proteomes" id="UP001470230">
    <property type="component" value="Unassembled WGS sequence"/>
</dbReference>
<name>A0ABR2JQL1_9EUKA</name>
<feature type="coiled-coil region" evidence="1">
    <location>
        <begin position="77"/>
        <end position="252"/>
    </location>
</feature>
<proteinExistence type="predicted"/>
<dbReference type="EMBL" id="JAPFFF010000010">
    <property type="protein sequence ID" value="KAK8880974.1"/>
    <property type="molecule type" value="Genomic_DNA"/>
</dbReference>
<organism evidence="2 3">
    <name type="scientific">Tritrichomonas musculus</name>
    <dbReference type="NCBI Taxonomy" id="1915356"/>
    <lineage>
        <taxon>Eukaryota</taxon>
        <taxon>Metamonada</taxon>
        <taxon>Parabasalia</taxon>
        <taxon>Tritrichomonadida</taxon>
        <taxon>Tritrichomonadidae</taxon>
        <taxon>Tritrichomonas</taxon>
    </lineage>
</organism>
<dbReference type="Gene3D" id="3.40.50.300">
    <property type="entry name" value="P-loop containing nucleotide triphosphate hydrolases"/>
    <property type="match status" value="1"/>
</dbReference>
<comment type="caution">
    <text evidence="2">The sequence shown here is derived from an EMBL/GenBank/DDBJ whole genome shotgun (WGS) entry which is preliminary data.</text>
</comment>
<accession>A0ABR2JQL1</accession>
<dbReference type="PANTHER" id="PTHR18867:SF12">
    <property type="entry name" value="DNA REPAIR PROTEIN RAD50"/>
    <property type="match status" value="1"/>
</dbReference>
<reference evidence="2 3" key="1">
    <citation type="submission" date="2024-04" db="EMBL/GenBank/DDBJ databases">
        <title>Tritrichomonas musculus Genome.</title>
        <authorList>
            <person name="Alves-Ferreira E."/>
            <person name="Grigg M."/>
            <person name="Lorenzi H."/>
            <person name="Galac M."/>
        </authorList>
    </citation>
    <scope>NUCLEOTIDE SEQUENCE [LARGE SCALE GENOMIC DNA]</scope>
    <source>
        <strain evidence="2 3">EAF2021</strain>
    </source>
</reference>
<evidence type="ECO:0000313" key="3">
    <source>
        <dbReference type="Proteomes" id="UP001470230"/>
    </source>
</evidence>
<dbReference type="InterPro" id="IPR027417">
    <property type="entry name" value="P-loop_NTPase"/>
</dbReference>